<name>A0A934RCC0_9BACT</name>
<proteinExistence type="predicted"/>
<dbReference type="CDD" id="cd02603">
    <property type="entry name" value="HAD_sEH-N_like"/>
    <property type="match status" value="1"/>
</dbReference>
<dbReference type="PRINTS" id="PR00413">
    <property type="entry name" value="HADHALOGNASE"/>
</dbReference>
<gene>
    <name evidence="1" type="ORF">JIN81_03200</name>
</gene>
<dbReference type="PANTHER" id="PTHR43611:SF3">
    <property type="entry name" value="FLAVIN MONONUCLEOTIDE HYDROLASE 1, CHLOROPLATIC"/>
    <property type="match status" value="1"/>
</dbReference>
<reference evidence="1" key="1">
    <citation type="submission" date="2021-01" db="EMBL/GenBank/DDBJ databases">
        <title>Modified the classification status of verrucomicrobia.</title>
        <authorList>
            <person name="Feng X."/>
        </authorList>
    </citation>
    <scope>NUCLEOTIDE SEQUENCE</scope>
    <source>
        <strain evidence="1">KCTC 22201</strain>
    </source>
</reference>
<dbReference type="InterPro" id="IPR023198">
    <property type="entry name" value="PGP-like_dom2"/>
</dbReference>
<dbReference type="Pfam" id="PF00702">
    <property type="entry name" value="Hydrolase"/>
    <property type="match status" value="1"/>
</dbReference>
<dbReference type="NCBIfam" id="TIGR01509">
    <property type="entry name" value="HAD-SF-IA-v3"/>
    <property type="match status" value="1"/>
</dbReference>
<dbReference type="PANTHER" id="PTHR43611">
    <property type="entry name" value="ALPHA-D-GLUCOSE 1-PHOSPHATE PHOSPHATASE"/>
    <property type="match status" value="1"/>
</dbReference>
<dbReference type="RefSeq" id="WP_200276271.1">
    <property type="nucleotide sequence ID" value="NZ_JAENII010000002.1"/>
</dbReference>
<dbReference type="InterPro" id="IPR006439">
    <property type="entry name" value="HAD-SF_hydro_IA"/>
</dbReference>
<accession>A0A934RCC0</accession>
<dbReference type="Gene3D" id="1.10.150.240">
    <property type="entry name" value="Putative phosphatase, domain 2"/>
    <property type="match status" value="1"/>
</dbReference>
<dbReference type="AlphaFoldDB" id="A0A934RCC0"/>
<dbReference type="Gene3D" id="3.40.50.1000">
    <property type="entry name" value="HAD superfamily/HAD-like"/>
    <property type="match status" value="1"/>
</dbReference>
<dbReference type="Proteomes" id="UP000658278">
    <property type="component" value="Unassembled WGS sequence"/>
</dbReference>
<evidence type="ECO:0000313" key="1">
    <source>
        <dbReference type="EMBL" id="MBK1826011.1"/>
    </source>
</evidence>
<sequence>MTQRKTFLFDIGKVLLDFDFESSLETLIPPGSEDGPARLARVLEPKDAFERGDLPLEDYLSHSLDALGPHVTEASFLDAWRQVFTPNLPMWRVVEELKQAGHRLLLFSNTNAIHCPWMLENFAIFDLFEGGTYSFEVGLMKPEPAIYESVVRTHRLDPDQTLYIDDLGANIQTGIAHGFHSHQYDLNHHAAFEDWLRGALGS</sequence>
<dbReference type="InterPro" id="IPR023214">
    <property type="entry name" value="HAD_sf"/>
</dbReference>
<dbReference type="InterPro" id="IPR036412">
    <property type="entry name" value="HAD-like_sf"/>
</dbReference>
<dbReference type="SFLD" id="SFLDG01129">
    <property type="entry name" value="C1.5:_HAD__Beta-PGM__Phosphata"/>
    <property type="match status" value="1"/>
</dbReference>
<dbReference type="EMBL" id="JAENII010000002">
    <property type="protein sequence ID" value="MBK1826011.1"/>
    <property type="molecule type" value="Genomic_DNA"/>
</dbReference>
<comment type="caution">
    <text evidence="1">The sequence shown here is derived from an EMBL/GenBank/DDBJ whole genome shotgun (WGS) entry which is preliminary data.</text>
</comment>
<organism evidence="1 2">
    <name type="scientific">Haloferula rosea</name>
    <dbReference type="NCBI Taxonomy" id="490093"/>
    <lineage>
        <taxon>Bacteria</taxon>
        <taxon>Pseudomonadati</taxon>
        <taxon>Verrucomicrobiota</taxon>
        <taxon>Verrucomicrobiia</taxon>
        <taxon>Verrucomicrobiales</taxon>
        <taxon>Verrucomicrobiaceae</taxon>
        <taxon>Haloferula</taxon>
    </lineage>
</organism>
<protein>
    <submittedName>
        <fullName evidence="1">HAD family phosphatase</fullName>
    </submittedName>
</protein>
<dbReference type="SFLD" id="SFLDS00003">
    <property type="entry name" value="Haloacid_Dehalogenase"/>
    <property type="match status" value="1"/>
</dbReference>
<evidence type="ECO:0000313" key="2">
    <source>
        <dbReference type="Proteomes" id="UP000658278"/>
    </source>
</evidence>
<keyword evidence="2" id="KW-1185">Reference proteome</keyword>
<dbReference type="SUPFAM" id="SSF56784">
    <property type="entry name" value="HAD-like"/>
    <property type="match status" value="1"/>
</dbReference>